<gene>
    <name evidence="1" type="ORF">HUG15_19630</name>
</gene>
<dbReference type="Pfam" id="PF13780">
    <property type="entry name" value="DUF4176"/>
    <property type="match status" value="1"/>
</dbReference>
<sequence length="103" mass="11972">MNQEDHINSLQLPKSKTLLPIGTVVEVNFVKQAIMIYGRKQRNIDQDNKWDYVACPYPQGHISNDTNVFFNHDQITRVIFKGLETEGELELRNILTEEEDPKT</sequence>
<evidence type="ECO:0000313" key="2">
    <source>
        <dbReference type="Proteomes" id="UP000595823"/>
    </source>
</evidence>
<dbReference type="RefSeq" id="WP_200125008.1">
    <property type="nucleotide sequence ID" value="NZ_CP054705.1"/>
</dbReference>
<dbReference type="AlphaFoldDB" id="A0A7T6Z630"/>
<protein>
    <submittedName>
        <fullName evidence="1">DUF4176 domain-containing protein</fullName>
    </submittedName>
</protein>
<organism evidence="1 2">
    <name type="scientific">Salicibibacter cibarius</name>
    <dbReference type="NCBI Taxonomy" id="2743000"/>
    <lineage>
        <taxon>Bacteria</taxon>
        <taxon>Bacillati</taxon>
        <taxon>Bacillota</taxon>
        <taxon>Bacilli</taxon>
        <taxon>Bacillales</taxon>
        <taxon>Bacillaceae</taxon>
        <taxon>Salicibibacter</taxon>
    </lineage>
</organism>
<reference evidence="1 2" key="1">
    <citation type="submission" date="2020-06" db="EMBL/GenBank/DDBJ databases">
        <title>Genomic analysis of Salicibibacter sp. NKC5-3.</title>
        <authorList>
            <person name="Oh Y.J."/>
        </authorList>
    </citation>
    <scope>NUCLEOTIDE SEQUENCE [LARGE SCALE GENOMIC DNA]</scope>
    <source>
        <strain evidence="1 2">NKC5-3</strain>
    </source>
</reference>
<dbReference type="EMBL" id="CP054705">
    <property type="protein sequence ID" value="QQK77574.1"/>
    <property type="molecule type" value="Genomic_DNA"/>
</dbReference>
<accession>A0A7T6Z630</accession>
<proteinExistence type="predicted"/>
<dbReference type="KEGG" id="scia:HUG15_19630"/>
<keyword evidence="2" id="KW-1185">Reference proteome</keyword>
<dbReference type="Proteomes" id="UP000595823">
    <property type="component" value="Chromosome"/>
</dbReference>
<name>A0A7T6Z630_9BACI</name>
<dbReference type="InterPro" id="IPR025233">
    <property type="entry name" value="DUF4176"/>
</dbReference>
<evidence type="ECO:0000313" key="1">
    <source>
        <dbReference type="EMBL" id="QQK77574.1"/>
    </source>
</evidence>